<feature type="transmembrane region" description="Helical" evidence="6">
    <location>
        <begin position="20"/>
        <end position="39"/>
    </location>
</feature>
<organism evidence="7 8">
    <name type="scientific">Symbiochloris irregularis</name>
    <dbReference type="NCBI Taxonomy" id="706552"/>
    <lineage>
        <taxon>Eukaryota</taxon>
        <taxon>Viridiplantae</taxon>
        <taxon>Chlorophyta</taxon>
        <taxon>core chlorophytes</taxon>
        <taxon>Trebouxiophyceae</taxon>
        <taxon>Trebouxiales</taxon>
        <taxon>Trebouxiaceae</taxon>
        <taxon>Symbiochloris</taxon>
    </lineage>
</organism>
<feature type="transmembrane region" description="Helical" evidence="6">
    <location>
        <begin position="244"/>
        <end position="264"/>
    </location>
</feature>
<feature type="transmembrane region" description="Helical" evidence="6">
    <location>
        <begin position="124"/>
        <end position="146"/>
    </location>
</feature>
<evidence type="ECO:0000313" key="7">
    <source>
        <dbReference type="EMBL" id="KAK9808438.1"/>
    </source>
</evidence>
<dbReference type="AlphaFoldDB" id="A0AAW1PIQ8"/>
<evidence type="ECO:0000256" key="5">
    <source>
        <dbReference type="ARBA" id="ARBA00023136"/>
    </source>
</evidence>
<dbReference type="GO" id="GO:0005886">
    <property type="term" value="C:plasma membrane"/>
    <property type="evidence" value="ECO:0007669"/>
    <property type="project" value="TreeGrafter"/>
</dbReference>
<evidence type="ECO:0000256" key="1">
    <source>
        <dbReference type="ARBA" id="ARBA00004141"/>
    </source>
</evidence>
<evidence type="ECO:0000256" key="4">
    <source>
        <dbReference type="ARBA" id="ARBA00022989"/>
    </source>
</evidence>
<sequence length="293" mass="32816">MPAHSVCLALVDPHTNTTTVVYDLVTGLPAALLLAFLAWRARPSLQKLRRSQSQIMATYYGFLWVVAVLGALRCAVQMAEVHASHVTLFNSLWLLTRFGLVLLEVSVVVFLLQGYITSGREALLRTLAISGAYAAFETLLAVLYIYGFHVPLFLYAGSDDGGQDLDMRWSKWGFWLVHNLLFLSVYGGILVLPYTSWRDRLPAKPSFYRYVLVLFVLNAVAAIGALQLGFGYSSGYCVYGAASWCYYAIFPLLLYMTFLAEFFLDDSLSMDLMYYSEMKDAGYLDDMGGAEMY</sequence>
<feature type="transmembrane region" description="Helical" evidence="6">
    <location>
        <begin position="207"/>
        <end position="232"/>
    </location>
</feature>
<keyword evidence="4 6" id="KW-1133">Transmembrane helix</keyword>
<keyword evidence="8" id="KW-1185">Reference proteome</keyword>
<dbReference type="PANTHER" id="PTHR15876:SF8">
    <property type="entry name" value="TRANSMEMBRANE PROTEIN ADIPOCYTE-ASSOCIATED 1"/>
    <property type="match status" value="1"/>
</dbReference>
<gene>
    <name evidence="7" type="ORF">WJX73_005892</name>
</gene>
<comment type="subcellular location">
    <subcellularLocation>
        <location evidence="1">Membrane</location>
        <topology evidence="1">Multi-pass membrane protein</topology>
    </subcellularLocation>
</comment>
<evidence type="ECO:0000256" key="2">
    <source>
        <dbReference type="ARBA" id="ARBA00010125"/>
    </source>
</evidence>
<keyword evidence="3 6" id="KW-0812">Transmembrane</keyword>
<feature type="transmembrane region" description="Helical" evidence="6">
    <location>
        <begin position="91"/>
        <end position="112"/>
    </location>
</feature>
<comment type="caution">
    <text evidence="7">The sequence shown here is derived from an EMBL/GenBank/DDBJ whole genome shotgun (WGS) entry which is preliminary data.</text>
</comment>
<name>A0AAW1PIQ8_9CHLO</name>
<dbReference type="GO" id="GO:0004930">
    <property type="term" value="F:G protein-coupled receptor activity"/>
    <property type="evidence" value="ECO:0007669"/>
    <property type="project" value="TreeGrafter"/>
</dbReference>
<dbReference type="Pfam" id="PF10160">
    <property type="entry name" value="Tmemb_40"/>
    <property type="match status" value="1"/>
</dbReference>
<feature type="transmembrane region" description="Helical" evidence="6">
    <location>
        <begin position="172"/>
        <end position="195"/>
    </location>
</feature>
<proteinExistence type="inferred from homology"/>
<reference evidence="7 8" key="1">
    <citation type="journal article" date="2024" name="Nat. Commun.">
        <title>Phylogenomics reveals the evolutionary origins of lichenization in chlorophyte algae.</title>
        <authorList>
            <person name="Puginier C."/>
            <person name="Libourel C."/>
            <person name="Otte J."/>
            <person name="Skaloud P."/>
            <person name="Haon M."/>
            <person name="Grisel S."/>
            <person name="Petersen M."/>
            <person name="Berrin J.G."/>
            <person name="Delaux P.M."/>
            <person name="Dal Grande F."/>
            <person name="Keller J."/>
        </authorList>
    </citation>
    <scope>NUCLEOTIDE SEQUENCE [LARGE SCALE GENOMIC DNA]</scope>
    <source>
        <strain evidence="7 8">SAG 2036</strain>
    </source>
</reference>
<dbReference type="Proteomes" id="UP001465755">
    <property type="component" value="Unassembled WGS sequence"/>
</dbReference>
<evidence type="ECO:0000313" key="8">
    <source>
        <dbReference type="Proteomes" id="UP001465755"/>
    </source>
</evidence>
<evidence type="ECO:0000256" key="6">
    <source>
        <dbReference type="SAM" id="Phobius"/>
    </source>
</evidence>
<comment type="similarity">
    <text evidence="2">Belongs to the UPF0359 family.</text>
</comment>
<dbReference type="EMBL" id="JALJOQ010000023">
    <property type="protein sequence ID" value="KAK9808438.1"/>
    <property type="molecule type" value="Genomic_DNA"/>
</dbReference>
<dbReference type="PANTHER" id="PTHR15876">
    <property type="entry name" value="TRANSMEMBRANE PROTEIN ADIPOCYTE-ASSOCIATED 1"/>
    <property type="match status" value="1"/>
</dbReference>
<keyword evidence="5 6" id="KW-0472">Membrane</keyword>
<feature type="transmembrane region" description="Helical" evidence="6">
    <location>
        <begin position="59"/>
        <end position="79"/>
    </location>
</feature>
<evidence type="ECO:0000256" key="3">
    <source>
        <dbReference type="ARBA" id="ARBA00022692"/>
    </source>
</evidence>
<protein>
    <submittedName>
        <fullName evidence="7">Uncharacterized protein</fullName>
    </submittedName>
</protein>
<dbReference type="InterPro" id="IPR018781">
    <property type="entry name" value="TPRA1/CAND2/CAND8"/>
</dbReference>
<accession>A0AAW1PIQ8</accession>